<keyword evidence="2" id="KW-1185">Reference proteome</keyword>
<gene>
    <name evidence="1" type="ORF">PSON_ATCC_30995.1.T2570005</name>
</gene>
<accession>A0A8S1RSI1</accession>
<dbReference type="AlphaFoldDB" id="A0A8S1RSI1"/>
<comment type="caution">
    <text evidence="1">The sequence shown here is derived from an EMBL/GenBank/DDBJ whole genome shotgun (WGS) entry which is preliminary data.</text>
</comment>
<sequence>MKISLLNTYSIENKKSSKIQLKQKYIRKVIQVIPGYLINFSLEHINKEQIKSSLLKFLFQKSQLDFIKKQIVTIMFFYGTQE</sequence>
<dbReference type="EMBL" id="CAJJDN010000257">
    <property type="protein sequence ID" value="CAD8130019.1"/>
    <property type="molecule type" value="Genomic_DNA"/>
</dbReference>
<reference evidence="1" key="1">
    <citation type="submission" date="2021-01" db="EMBL/GenBank/DDBJ databases">
        <authorList>
            <consortium name="Genoscope - CEA"/>
            <person name="William W."/>
        </authorList>
    </citation>
    <scope>NUCLEOTIDE SEQUENCE</scope>
</reference>
<dbReference type="Proteomes" id="UP000692954">
    <property type="component" value="Unassembled WGS sequence"/>
</dbReference>
<evidence type="ECO:0000313" key="2">
    <source>
        <dbReference type="Proteomes" id="UP000692954"/>
    </source>
</evidence>
<protein>
    <submittedName>
        <fullName evidence="1">Uncharacterized protein</fullName>
    </submittedName>
</protein>
<proteinExistence type="predicted"/>
<name>A0A8S1RSI1_9CILI</name>
<evidence type="ECO:0000313" key="1">
    <source>
        <dbReference type="EMBL" id="CAD8130019.1"/>
    </source>
</evidence>
<organism evidence="1 2">
    <name type="scientific">Paramecium sonneborni</name>
    <dbReference type="NCBI Taxonomy" id="65129"/>
    <lineage>
        <taxon>Eukaryota</taxon>
        <taxon>Sar</taxon>
        <taxon>Alveolata</taxon>
        <taxon>Ciliophora</taxon>
        <taxon>Intramacronucleata</taxon>
        <taxon>Oligohymenophorea</taxon>
        <taxon>Peniculida</taxon>
        <taxon>Parameciidae</taxon>
        <taxon>Paramecium</taxon>
    </lineage>
</organism>